<dbReference type="CDD" id="cd19800">
    <property type="entry name" value="Bbox2_xNF7-like"/>
    <property type="match status" value="1"/>
</dbReference>
<feature type="domain" description="RING-type" evidence="6">
    <location>
        <begin position="17"/>
        <end position="57"/>
    </location>
</feature>
<dbReference type="SUPFAM" id="SSF57845">
    <property type="entry name" value="B-box zinc-binding domain"/>
    <property type="match status" value="1"/>
</dbReference>
<dbReference type="InterPro" id="IPR043136">
    <property type="entry name" value="B30.2/SPRY_sf"/>
</dbReference>
<dbReference type="CDD" id="cd12893">
    <property type="entry name" value="SPRY_PRY_TRIM35"/>
    <property type="match status" value="1"/>
</dbReference>
<dbReference type="Proteomes" id="UP000694580">
    <property type="component" value="Chromosome 9"/>
</dbReference>
<feature type="domain" description="B30.2/SPRY" evidence="8">
    <location>
        <begin position="277"/>
        <end position="469"/>
    </location>
</feature>
<evidence type="ECO:0000256" key="2">
    <source>
        <dbReference type="ARBA" id="ARBA00022771"/>
    </source>
</evidence>
<dbReference type="PROSITE" id="PS00518">
    <property type="entry name" value="ZF_RING_1"/>
    <property type="match status" value="1"/>
</dbReference>
<evidence type="ECO:0000256" key="4">
    <source>
        <dbReference type="PROSITE-ProRule" id="PRU00024"/>
    </source>
</evidence>
<evidence type="ECO:0000259" key="6">
    <source>
        <dbReference type="PROSITE" id="PS50089"/>
    </source>
</evidence>
<keyword evidence="10" id="KW-1185">Reference proteome</keyword>
<dbReference type="SMART" id="SM00184">
    <property type="entry name" value="RING"/>
    <property type="match status" value="1"/>
</dbReference>
<dbReference type="Gene3D" id="3.30.40.10">
    <property type="entry name" value="Zinc/RING finger domain, C3HC4 (zinc finger)"/>
    <property type="match status" value="1"/>
</dbReference>
<evidence type="ECO:0008006" key="11">
    <source>
        <dbReference type="Google" id="ProtNLM"/>
    </source>
</evidence>
<dbReference type="InterPro" id="IPR013320">
    <property type="entry name" value="ConA-like_dom_sf"/>
</dbReference>
<gene>
    <name evidence="9" type="primary">LOC114797414</name>
</gene>
<dbReference type="PROSITE" id="PS50188">
    <property type="entry name" value="B302_SPRY"/>
    <property type="match status" value="1"/>
</dbReference>
<evidence type="ECO:0000256" key="1">
    <source>
        <dbReference type="ARBA" id="ARBA00022723"/>
    </source>
</evidence>
<sequence>MASYKRKLSFSEEDLSCPVCCDIFKDPLLLSCSHSVCKVCLQQFWESKGSPECPVCRRRSSKEDPHLNLALKNLCESFSAERSQRSSAGSEVLCSQHSEKLKLFCLEDQQLVCLVCRDSKSHKNHNFSPINEAALDLKEELKIELKPLQEKLKNFRDFKESCDETAGKIKIQTQHTERRIKEEFEKLHQFLRDEEAARIAALREEEEQNSQMMKEKMEKMSREISSLSETIRAIEEEMAAEDVSFLQNYRTTITRTQCRLEHPERLSGALIHVEKHLRHLKFTVWVKMKEIAHYTPLTLNPITAHPQLVLSEDLTSVRFSYEKRNLPDNPESFNNTRAVLGSEGFNSGTHCWYVDVEENTGWILGVMAESAERKGSVYSRSGIWYMGYYDGKYGAGSTPKPDSLLSVNRKLQKIRVTLDWDGGQLTFSDAVNNTHLHTHTHTFTERVFPFFNTYCKLSPLRILPVKVRVSVEQLR</sequence>
<evidence type="ECO:0000256" key="5">
    <source>
        <dbReference type="SAM" id="Coils"/>
    </source>
</evidence>
<reference evidence="9 10" key="1">
    <citation type="submission" date="2020-06" db="EMBL/GenBank/DDBJ databases">
        <authorList>
            <consortium name="Wellcome Sanger Institute Data Sharing"/>
        </authorList>
    </citation>
    <scope>NUCLEOTIDE SEQUENCE [LARGE SCALE GENOMIC DNA]</scope>
</reference>
<keyword evidence="5" id="KW-0175">Coiled coil</keyword>
<feature type="domain" description="B box-type" evidence="7">
    <location>
        <begin position="89"/>
        <end position="130"/>
    </location>
</feature>
<name>A0AAY4BH24_9TELE</name>
<feature type="coiled-coil region" evidence="5">
    <location>
        <begin position="202"/>
        <end position="237"/>
    </location>
</feature>
<dbReference type="SMART" id="SM00589">
    <property type="entry name" value="PRY"/>
    <property type="match status" value="1"/>
</dbReference>
<proteinExistence type="predicted"/>
<dbReference type="PANTHER" id="PTHR24103">
    <property type="entry name" value="E3 UBIQUITIN-PROTEIN LIGASE TRIM"/>
    <property type="match status" value="1"/>
</dbReference>
<dbReference type="InterPro" id="IPR006574">
    <property type="entry name" value="PRY"/>
</dbReference>
<evidence type="ECO:0000313" key="9">
    <source>
        <dbReference type="Ensembl" id="ENSDCDP00010020203.1"/>
    </source>
</evidence>
<dbReference type="AlphaFoldDB" id="A0AAY4BH24"/>
<dbReference type="InterPro" id="IPR003877">
    <property type="entry name" value="SPRY_dom"/>
</dbReference>
<dbReference type="InterPro" id="IPR001841">
    <property type="entry name" value="Znf_RING"/>
</dbReference>
<accession>A0AAY4BH24</accession>
<reference evidence="9" key="3">
    <citation type="submission" date="2025-09" db="UniProtKB">
        <authorList>
            <consortium name="Ensembl"/>
        </authorList>
    </citation>
    <scope>IDENTIFICATION</scope>
</reference>
<dbReference type="Pfam" id="PF00622">
    <property type="entry name" value="SPRY"/>
    <property type="match status" value="1"/>
</dbReference>
<keyword evidence="1" id="KW-0479">Metal-binding</keyword>
<dbReference type="Pfam" id="PF13765">
    <property type="entry name" value="PRY"/>
    <property type="match status" value="1"/>
</dbReference>
<dbReference type="Pfam" id="PF00643">
    <property type="entry name" value="zf-B_box"/>
    <property type="match status" value="1"/>
</dbReference>
<evidence type="ECO:0000259" key="8">
    <source>
        <dbReference type="PROSITE" id="PS50188"/>
    </source>
</evidence>
<dbReference type="GeneTree" id="ENSGT00970000193390"/>
<protein>
    <recommendedName>
        <fullName evidence="11">Tripartite motif-containing protein 35-like</fullName>
    </recommendedName>
</protein>
<dbReference type="Gene3D" id="2.60.120.920">
    <property type="match status" value="1"/>
</dbReference>
<dbReference type="InterPro" id="IPR001870">
    <property type="entry name" value="B30.2/SPRY"/>
</dbReference>
<dbReference type="Gene3D" id="3.30.160.60">
    <property type="entry name" value="Classic Zinc Finger"/>
    <property type="match status" value="1"/>
</dbReference>
<dbReference type="Ensembl" id="ENSDCDT00010021371.1">
    <property type="protein sequence ID" value="ENSDCDP00010020203.1"/>
    <property type="gene ID" value="ENSDCDG00010009135.1"/>
</dbReference>
<dbReference type="PROSITE" id="PS50119">
    <property type="entry name" value="ZF_BBOX"/>
    <property type="match status" value="1"/>
</dbReference>
<organism evidence="9 10">
    <name type="scientific">Denticeps clupeoides</name>
    <name type="common">denticle herring</name>
    <dbReference type="NCBI Taxonomy" id="299321"/>
    <lineage>
        <taxon>Eukaryota</taxon>
        <taxon>Metazoa</taxon>
        <taxon>Chordata</taxon>
        <taxon>Craniata</taxon>
        <taxon>Vertebrata</taxon>
        <taxon>Euteleostomi</taxon>
        <taxon>Actinopterygii</taxon>
        <taxon>Neopterygii</taxon>
        <taxon>Teleostei</taxon>
        <taxon>Clupei</taxon>
        <taxon>Clupeiformes</taxon>
        <taxon>Denticipitoidei</taxon>
        <taxon>Denticipitidae</taxon>
        <taxon>Denticeps</taxon>
    </lineage>
</organism>
<dbReference type="Pfam" id="PF13445">
    <property type="entry name" value="zf-RING_UBOX"/>
    <property type="match status" value="1"/>
</dbReference>
<keyword evidence="3" id="KW-0862">Zinc</keyword>
<dbReference type="SMART" id="SM00449">
    <property type="entry name" value="SPRY"/>
    <property type="match status" value="1"/>
</dbReference>
<dbReference type="SMART" id="SM00336">
    <property type="entry name" value="BBOX"/>
    <property type="match status" value="1"/>
</dbReference>
<dbReference type="PRINTS" id="PR01407">
    <property type="entry name" value="BUTYPHLNCDUF"/>
</dbReference>
<dbReference type="PROSITE" id="PS50089">
    <property type="entry name" value="ZF_RING_2"/>
    <property type="match status" value="1"/>
</dbReference>
<evidence type="ECO:0000259" key="7">
    <source>
        <dbReference type="PROSITE" id="PS50119"/>
    </source>
</evidence>
<reference evidence="9" key="2">
    <citation type="submission" date="2025-08" db="UniProtKB">
        <authorList>
            <consortium name="Ensembl"/>
        </authorList>
    </citation>
    <scope>IDENTIFICATION</scope>
</reference>
<dbReference type="InterPro" id="IPR027370">
    <property type="entry name" value="Znf-RING_euk"/>
</dbReference>
<dbReference type="InterPro" id="IPR003879">
    <property type="entry name" value="Butyrophylin_SPRY"/>
</dbReference>
<keyword evidence="2 4" id="KW-0863">Zinc-finger</keyword>
<evidence type="ECO:0000313" key="10">
    <source>
        <dbReference type="Proteomes" id="UP000694580"/>
    </source>
</evidence>
<dbReference type="GO" id="GO:0008270">
    <property type="term" value="F:zinc ion binding"/>
    <property type="evidence" value="ECO:0007669"/>
    <property type="project" value="UniProtKB-KW"/>
</dbReference>
<dbReference type="InterPro" id="IPR017907">
    <property type="entry name" value="Znf_RING_CS"/>
</dbReference>
<dbReference type="SUPFAM" id="SSF49899">
    <property type="entry name" value="Concanavalin A-like lectins/glucanases"/>
    <property type="match status" value="1"/>
</dbReference>
<dbReference type="InterPro" id="IPR050143">
    <property type="entry name" value="TRIM/RBCC"/>
</dbReference>
<evidence type="ECO:0000256" key="3">
    <source>
        <dbReference type="ARBA" id="ARBA00022833"/>
    </source>
</evidence>
<dbReference type="InterPro" id="IPR000315">
    <property type="entry name" value="Znf_B-box"/>
</dbReference>
<dbReference type="SUPFAM" id="SSF57850">
    <property type="entry name" value="RING/U-box"/>
    <property type="match status" value="1"/>
</dbReference>
<dbReference type="InterPro" id="IPR013083">
    <property type="entry name" value="Znf_RING/FYVE/PHD"/>
</dbReference>